<gene>
    <name evidence="4" type="ORF">RBEMOGI_1632</name>
</gene>
<dbReference type="RefSeq" id="WP_052692925.1">
    <property type="nucleotide sequence ID" value="NZ_LAOJ01000002.1"/>
</dbReference>
<dbReference type="EMBL" id="LAOJ01000002">
    <property type="protein sequence ID" value="KJV91145.1"/>
    <property type="molecule type" value="Genomic_DNA"/>
</dbReference>
<feature type="domain" description="SHSP" evidence="3">
    <location>
        <begin position="41"/>
        <end position="155"/>
    </location>
</feature>
<comment type="caution">
    <text evidence="4">The sequence shown here is derived from an EMBL/GenBank/DDBJ whole genome shotgun (WGS) entry which is preliminary data.</text>
</comment>
<dbReference type="InterPro" id="IPR002068">
    <property type="entry name" value="A-crystallin/Hsp20_dom"/>
</dbReference>
<dbReference type="PROSITE" id="PS01031">
    <property type="entry name" value="SHSP"/>
    <property type="match status" value="1"/>
</dbReference>
<dbReference type="PANTHER" id="PTHR11527">
    <property type="entry name" value="HEAT-SHOCK PROTEIN 20 FAMILY MEMBER"/>
    <property type="match status" value="1"/>
</dbReference>
<sequence length="160" mass="18607">MVFNLPRVRNKSELQNNSSRRSYVDDIFTNFFNEISSWPSSYNDRVLSPRTDIVENDSDYSLEMELPGVIQDNIDLKIDNNILTIEGKKEQSSEKKDHNYHMQERYYGSFYRSISLPSNIDEEHIEAQVKDGVLSVKIPKKEQSKAKKIKVLNPESRSTS</sequence>
<evidence type="ECO:0000313" key="4">
    <source>
        <dbReference type="EMBL" id="KJV91145.1"/>
    </source>
</evidence>
<dbReference type="InterPro" id="IPR008978">
    <property type="entry name" value="HSP20-like_chaperone"/>
</dbReference>
<evidence type="ECO:0000313" key="5">
    <source>
        <dbReference type="Proteomes" id="UP000033689"/>
    </source>
</evidence>
<protein>
    <submittedName>
        <fullName evidence="4">Hsp20/alpha crystallin family protein</fullName>
    </submittedName>
</protein>
<dbReference type="Pfam" id="PF00011">
    <property type="entry name" value="HSP20"/>
    <property type="match status" value="1"/>
</dbReference>
<dbReference type="CDD" id="cd06464">
    <property type="entry name" value="ACD_sHsps-like"/>
    <property type="match status" value="1"/>
</dbReference>
<reference evidence="4 5" key="1">
    <citation type="submission" date="2015-02" db="EMBL/GenBank/DDBJ databases">
        <title>Genome Sequencing of Rickettsiales.</title>
        <authorList>
            <person name="Daugherty S.C."/>
            <person name="Su Q."/>
            <person name="Abolude K."/>
            <person name="Beier-Sexton M."/>
            <person name="Carlyon J.A."/>
            <person name="Carter R."/>
            <person name="Day N.P."/>
            <person name="Dumler S.J."/>
            <person name="Dyachenko V."/>
            <person name="Godinez A."/>
            <person name="Kurtti T.J."/>
            <person name="Lichay M."/>
            <person name="Mullins K.E."/>
            <person name="Ott S."/>
            <person name="Pappas-Brown V."/>
            <person name="Paris D.H."/>
            <person name="Patel P."/>
            <person name="Richards A.L."/>
            <person name="Sadzewicz L."/>
            <person name="Sears K."/>
            <person name="Seidman D."/>
            <person name="Sengamalay N."/>
            <person name="Stenos J."/>
            <person name="Tallon L.J."/>
            <person name="Vincent G."/>
            <person name="Fraser C.M."/>
            <person name="Munderloh U."/>
            <person name="Dunning-Hotopp J.C."/>
        </authorList>
    </citation>
    <scope>NUCLEOTIDE SEQUENCE [LARGE SCALE GENOMIC DNA]</scope>
    <source>
        <strain evidence="4 5">RML Mogi</strain>
    </source>
</reference>
<dbReference type="Gene3D" id="2.60.40.790">
    <property type="match status" value="1"/>
</dbReference>
<evidence type="ECO:0000256" key="2">
    <source>
        <dbReference type="RuleBase" id="RU003616"/>
    </source>
</evidence>
<dbReference type="AlphaFoldDB" id="A0A0F3QF03"/>
<dbReference type="SUPFAM" id="SSF49764">
    <property type="entry name" value="HSP20-like chaperones"/>
    <property type="match status" value="1"/>
</dbReference>
<comment type="similarity">
    <text evidence="1 2">Belongs to the small heat shock protein (HSP20) family.</text>
</comment>
<proteinExistence type="inferred from homology"/>
<evidence type="ECO:0000256" key="1">
    <source>
        <dbReference type="PROSITE-ProRule" id="PRU00285"/>
    </source>
</evidence>
<dbReference type="Proteomes" id="UP000033689">
    <property type="component" value="Unassembled WGS sequence"/>
</dbReference>
<accession>A0A0F3QF03</accession>
<evidence type="ECO:0000259" key="3">
    <source>
        <dbReference type="PROSITE" id="PS01031"/>
    </source>
</evidence>
<dbReference type="PATRIC" id="fig|1359194.3.peg.1669"/>
<name>A0A0F3QF03_RICBE</name>
<organism evidence="4 5">
    <name type="scientific">Rickettsia bellii str. RML Mogi</name>
    <dbReference type="NCBI Taxonomy" id="1359194"/>
    <lineage>
        <taxon>Bacteria</taxon>
        <taxon>Pseudomonadati</taxon>
        <taxon>Pseudomonadota</taxon>
        <taxon>Alphaproteobacteria</taxon>
        <taxon>Rickettsiales</taxon>
        <taxon>Rickettsiaceae</taxon>
        <taxon>Rickettsieae</taxon>
        <taxon>Rickettsia</taxon>
        <taxon>belli group</taxon>
    </lineage>
</organism>
<dbReference type="InterPro" id="IPR031107">
    <property type="entry name" value="Small_HSP"/>
</dbReference>